<keyword evidence="16" id="KW-0170">Cobalt</keyword>
<dbReference type="EC" id="2.1.1.13" evidence="6"/>
<evidence type="ECO:0000256" key="17">
    <source>
        <dbReference type="ARBA" id="ARBA00025552"/>
    </source>
</evidence>
<evidence type="ECO:0000256" key="6">
    <source>
        <dbReference type="ARBA" id="ARBA00012032"/>
    </source>
</evidence>
<dbReference type="PROSITE" id="PS50972">
    <property type="entry name" value="PTERIN_BINDING"/>
    <property type="match status" value="1"/>
</dbReference>
<dbReference type="Pfam" id="PF02574">
    <property type="entry name" value="S-methyl_trans"/>
    <property type="match status" value="1"/>
</dbReference>
<feature type="binding site" evidence="19">
    <location>
        <position position="280"/>
    </location>
    <ligand>
        <name>Zn(2+)</name>
        <dbReference type="ChEBI" id="CHEBI:29105"/>
    </ligand>
</feature>
<feature type="binding site" evidence="19">
    <location>
        <position position="279"/>
    </location>
    <ligand>
        <name>Zn(2+)</name>
        <dbReference type="ChEBI" id="CHEBI:29105"/>
    </ligand>
</feature>
<dbReference type="NCBIfam" id="NF005719">
    <property type="entry name" value="PRK07535.1"/>
    <property type="match status" value="1"/>
</dbReference>
<dbReference type="Gene3D" id="3.20.20.20">
    <property type="entry name" value="Dihydropteroate synthase-like"/>
    <property type="match status" value="1"/>
</dbReference>
<evidence type="ECO:0000256" key="1">
    <source>
        <dbReference type="ARBA" id="ARBA00001700"/>
    </source>
</evidence>
<dbReference type="GO" id="GO:0031419">
    <property type="term" value="F:cobalamin binding"/>
    <property type="evidence" value="ECO:0007669"/>
    <property type="project" value="UniProtKB-KW"/>
</dbReference>
<dbReference type="GO" id="GO:0032259">
    <property type="term" value="P:methylation"/>
    <property type="evidence" value="ECO:0007669"/>
    <property type="project" value="UniProtKB-KW"/>
</dbReference>
<evidence type="ECO:0000256" key="11">
    <source>
        <dbReference type="ARBA" id="ARBA00022679"/>
    </source>
</evidence>
<comment type="cofactor">
    <cofactor evidence="2 19">
        <name>Zn(2+)</name>
        <dbReference type="ChEBI" id="CHEBI:29105"/>
    </cofactor>
</comment>
<dbReference type="PROSITE" id="PS50970">
    <property type="entry name" value="HCY"/>
    <property type="match status" value="1"/>
</dbReference>
<keyword evidence="15" id="KW-0486">Methionine biosynthesis</keyword>
<dbReference type="Gene3D" id="1.10.1240.10">
    <property type="entry name" value="Methionine synthase domain"/>
    <property type="match status" value="1"/>
</dbReference>
<keyword evidence="8 19" id="KW-0489">Methyltransferase</keyword>
<evidence type="ECO:0000256" key="9">
    <source>
        <dbReference type="ARBA" id="ARBA00022605"/>
    </source>
</evidence>
<dbReference type="RefSeq" id="WP_157012077.1">
    <property type="nucleotide sequence ID" value="NZ_WPOO01000004.1"/>
</dbReference>
<dbReference type="Gene3D" id="3.20.20.330">
    <property type="entry name" value="Homocysteine-binding-like domain"/>
    <property type="match status" value="1"/>
</dbReference>
<evidence type="ECO:0000259" key="24">
    <source>
        <dbReference type="PROSITE" id="PS51337"/>
    </source>
</evidence>
<name>A0A7K1T3P9_9ACTN</name>
<comment type="catalytic activity">
    <reaction evidence="1">
        <text>(6S)-5-methyl-5,6,7,8-tetrahydrofolate + L-homocysteine = (6S)-5,6,7,8-tetrahydrofolate + L-methionine</text>
        <dbReference type="Rhea" id="RHEA:11172"/>
        <dbReference type="ChEBI" id="CHEBI:18608"/>
        <dbReference type="ChEBI" id="CHEBI:57453"/>
        <dbReference type="ChEBI" id="CHEBI:57844"/>
        <dbReference type="ChEBI" id="CHEBI:58199"/>
        <dbReference type="EC" id="2.1.1.13"/>
    </reaction>
</comment>
<evidence type="ECO:0000259" key="22">
    <source>
        <dbReference type="PROSITE" id="PS50972"/>
    </source>
</evidence>
<evidence type="ECO:0000256" key="5">
    <source>
        <dbReference type="ARBA" id="ARBA00010398"/>
    </source>
</evidence>
<reference evidence="25 26" key="1">
    <citation type="submission" date="2019-11" db="EMBL/GenBank/DDBJ databases">
        <title>Whole genome shotgun sequencing (WGS) data from Adlercreutzia equolifaciens ResAG-91, Eggerthella lenta MRI-F36, MRI-F37, MRI-F40, ResAG-49, ResAG-88, ResAG-121, ResAG-145, and Gordonibacter sp. ResAG-5, ResAG-26, ResAG-43, ResAG-50, ResAG-59.</title>
        <authorList>
            <person name="Stoll D.A."/>
            <person name="Danylec N."/>
            <person name="Franz C.M.A.P."/>
            <person name="Huch M."/>
        </authorList>
    </citation>
    <scope>NUCLEOTIDE SEQUENCE [LARGE SCALE GENOMIC DNA]</scope>
    <source>
        <strain evidence="25 26">ResAG-91</strain>
    </source>
</reference>
<dbReference type="SUPFAM" id="SSF47644">
    <property type="entry name" value="Methionine synthase domain"/>
    <property type="match status" value="1"/>
</dbReference>
<dbReference type="UniPathway" id="UPA00051">
    <property type="reaction ID" value="UER00081"/>
</dbReference>
<dbReference type="InterPro" id="IPR000489">
    <property type="entry name" value="Pterin-binding_dom"/>
</dbReference>
<dbReference type="InterPro" id="IPR036589">
    <property type="entry name" value="HCY_dom_sf"/>
</dbReference>
<keyword evidence="26" id="KW-1185">Reference proteome</keyword>
<evidence type="ECO:0000313" key="25">
    <source>
        <dbReference type="EMBL" id="MVN58267.1"/>
    </source>
</evidence>
<evidence type="ECO:0000256" key="13">
    <source>
        <dbReference type="ARBA" id="ARBA00022723"/>
    </source>
</evidence>
<dbReference type="GO" id="GO:0050667">
    <property type="term" value="P:homocysteine metabolic process"/>
    <property type="evidence" value="ECO:0007669"/>
    <property type="project" value="TreeGrafter"/>
</dbReference>
<evidence type="ECO:0000256" key="18">
    <source>
        <dbReference type="ARBA" id="ARBA00031040"/>
    </source>
</evidence>
<feature type="domain" description="Hcy-binding" evidence="21">
    <location>
        <begin position="12"/>
        <end position="294"/>
    </location>
</feature>
<keyword evidence="10" id="KW-0846">Cobalamin</keyword>
<dbReference type="InterPro" id="IPR036594">
    <property type="entry name" value="Meth_synthase_dom"/>
</dbReference>
<sequence length="913" mass="93949">MATPRKLTVTDDRLAEALAGRAYLLFDGGMGTLVQAAGLHTIHEVPDLLNLTHPEAIVAIQRQYVEAGADCITTNTFSANRLKLASTDATVAEVYAAAAANARAAGAPLVAGDIGPTGALLEPLGTLTFDEAFDIFSEQACAAEAAGCDLIVVETMADLLEAKAAVLAAVESTTLPVFATMTFGEDGRTFLGTTPAIAATTLSALGASAVGLNCSLGPVELAPLVEELAPHDRALVMAQPNAGLPRIQDGETVFDVGPDEFARAMEAILDAGATVVGGCCGTTPAHIAALSALLDARPLPAVEPSAPRVILSERSEPKDLPAPSIPNPLYRPAFAVTSAQQMVSLPEGEARIAVIGERINPTGKKKLKAALQAGDVDYLVAEAAAQQRAGADILDVNVGVPGLDEPALLSQVTRALQATVPLPLQLDSSDPAAIEAAARAYAGRPMVNSVNGKADNLATVLPVVARYGCTVVGLTLDENGIPPTAEERLAIAERIVATAESYGIPREDVAIDCLVMAAATNQDEVREILRAVALVKERLGVRTVLGVSNVSFGLPARPLVNSTFLAAAFGAGLDMPILNPLNARYRDTVATFRILNGQDAGCRAFLEAYANTADPYEAAAGISTAGVVGGSIPVGGDLGRPSSSKATPLEEGGASTAPTDGARNNDVAAGVFPVGGDLGRPSVPSGCPIPITETFADVADAVSRLAECVLEGRGTPVAAAAEQLLETHDGLAVINDIFVPVLDVVGQKYDEGVFFLPQLMASAEAVKAGFDLIRDHTQAAASAPGTTNAAGDRAIIVATVQGDIHDIGKNIVKMLLENYGFTVIDLGRDVAPEAVLAAARDTRARLIGLSALMTTTVGAMERTIQLIHEQLPGTAVMVGGAVITQEFADQIGADFYAKDAAASTRVASAFFDD</sequence>
<dbReference type="PANTHER" id="PTHR45833">
    <property type="entry name" value="METHIONINE SYNTHASE"/>
    <property type="match status" value="1"/>
</dbReference>
<evidence type="ECO:0000256" key="2">
    <source>
        <dbReference type="ARBA" id="ARBA00001947"/>
    </source>
</evidence>
<feature type="domain" description="B12-binding N-terminal" evidence="24">
    <location>
        <begin position="692"/>
        <end position="785"/>
    </location>
</feature>
<evidence type="ECO:0000259" key="21">
    <source>
        <dbReference type="PROSITE" id="PS50970"/>
    </source>
</evidence>
<evidence type="ECO:0000256" key="14">
    <source>
        <dbReference type="ARBA" id="ARBA00022833"/>
    </source>
</evidence>
<keyword evidence="11 19" id="KW-0808">Transferase</keyword>
<dbReference type="PROSITE" id="PS51337">
    <property type="entry name" value="B12_BINDING_NTER"/>
    <property type="match status" value="1"/>
</dbReference>
<dbReference type="InterPro" id="IPR003726">
    <property type="entry name" value="HCY_dom"/>
</dbReference>
<organism evidence="25 26">
    <name type="scientific">Adlercreutzia rubneri</name>
    <dbReference type="NCBI Taxonomy" id="2916441"/>
    <lineage>
        <taxon>Bacteria</taxon>
        <taxon>Bacillati</taxon>
        <taxon>Actinomycetota</taxon>
        <taxon>Coriobacteriia</taxon>
        <taxon>Eggerthellales</taxon>
        <taxon>Eggerthellaceae</taxon>
        <taxon>Adlercreutzia</taxon>
    </lineage>
</organism>
<dbReference type="Pfam" id="PF02310">
    <property type="entry name" value="B12-binding"/>
    <property type="match status" value="1"/>
</dbReference>
<evidence type="ECO:0000313" key="26">
    <source>
        <dbReference type="Proteomes" id="UP000488839"/>
    </source>
</evidence>
<comment type="similarity">
    <text evidence="5">Belongs to the vitamin-B12 dependent methionine synthase family.</text>
</comment>
<dbReference type="InterPro" id="IPR011005">
    <property type="entry name" value="Dihydropteroate_synth-like_sf"/>
</dbReference>
<dbReference type="InterPro" id="IPR036724">
    <property type="entry name" value="Cobalamin-bd_sf"/>
</dbReference>
<keyword evidence="12" id="KW-0949">S-adenosyl-L-methionine</keyword>
<dbReference type="Pfam" id="PF00809">
    <property type="entry name" value="Pterin_bind"/>
    <property type="match status" value="1"/>
</dbReference>
<comment type="cofactor">
    <cofactor evidence="3">
        <name>methylcob(III)alamin</name>
        <dbReference type="ChEBI" id="CHEBI:28115"/>
    </cofactor>
</comment>
<evidence type="ECO:0000256" key="15">
    <source>
        <dbReference type="ARBA" id="ARBA00023167"/>
    </source>
</evidence>
<evidence type="ECO:0000256" key="3">
    <source>
        <dbReference type="ARBA" id="ARBA00001956"/>
    </source>
</evidence>
<evidence type="ECO:0000256" key="12">
    <source>
        <dbReference type="ARBA" id="ARBA00022691"/>
    </source>
</evidence>
<dbReference type="PROSITE" id="PS51332">
    <property type="entry name" value="B12_BINDING"/>
    <property type="match status" value="1"/>
</dbReference>
<feature type="domain" description="B12-binding" evidence="23">
    <location>
        <begin position="792"/>
        <end position="913"/>
    </location>
</feature>
<proteinExistence type="inferred from homology"/>
<dbReference type="Proteomes" id="UP000488839">
    <property type="component" value="Unassembled WGS sequence"/>
</dbReference>
<dbReference type="SUPFAM" id="SSF82282">
    <property type="entry name" value="Homocysteine S-methyltransferase"/>
    <property type="match status" value="1"/>
</dbReference>
<evidence type="ECO:0000256" key="7">
    <source>
        <dbReference type="ARBA" id="ARBA00013998"/>
    </source>
</evidence>
<evidence type="ECO:0000256" key="16">
    <source>
        <dbReference type="ARBA" id="ARBA00023285"/>
    </source>
</evidence>
<comment type="pathway">
    <text evidence="4">Amino-acid biosynthesis; L-methionine biosynthesis via de novo pathway; L-methionine from L-homocysteine (MetH route): step 1/1.</text>
</comment>
<comment type="caution">
    <text evidence="25">The sequence shown here is derived from an EMBL/GenBank/DDBJ whole genome shotgun (WGS) entry which is preliminary data.</text>
</comment>
<dbReference type="AlphaFoldDB" id="A0A7K1T3P9"/>
<dbReference type="GO" id="GO:0046653">
    <property type="term" value="P:tetrahydrofolate metabolic process"/>
    <property type="evidence" value="ECO:0007669"/>
    <property type="project" value="TreeGrafter"/>
</dbReference>
<evidence type="ECO:0000256" key="4">
    <source>
        <dbReference type="ARBA" id="ARBA00005178"/>
    </source>
</evidence>
<gene>
    <name evidence="25" type="ORF">GO707_03370</name>
</gene>
<dbReference type="Gene3D" id="3.40.50.280">
    <property type="entry name" value="Cobalamin-binding domain"/>
    <property type="match status" value="1"/>
</dbReference>
<dbReference type="PANTHER" id="PTHR45833:SF1">
    <property type="entry name" value="METHIONINE SYNTHASE"/>
    <property type="match status" value="1"/>
</dbReference>
<evidence type="ECO:0000256" key="8">
    <source>
        <dbReference type="ARBA" id="ARBA00022603"/>
    </source>
</evidence>
<dbReference type="InterPro" id="IPR003759">
    <property type="entry name" value="Cbl-bd_cap"/>
</dbReference>
<feature type="binding site" evidence="19">
    <location>
        <position position="214"/>
    </location>
    <ligand>
        <name>Zn(2+)</name>
        <dbReference type="ChEBI" id="CHEBI:29105"/>
    </ligand>
</feature>
<dbReference type="GO" id="GO:0005829">
    <property type="term" value="C:cytosol"/>
    <property type="evidence" value="ECO:0007669"/>
    <property type="project" value="TreeGrafter"/>
</dbReference>
<feature type="region of interest" description="Disordered" evidence="20">
    <location>
        <begin position="639"/>
        <end position="666"/>
    </location>
</feature>
<protein>
    <recommendedName>
        <fullName evidence="7">Methionine synthase</fullName>
        <ecNumber evidence="6">2.1.1.13</ecNumber>
    </recommendedName>
    <alternativeName>
        <fullName evidence="18">5-methyltetrahydrofolate--homocysteine methyltransferase</fullName>
    </alternativeName>
</protein>
<keyword evidence="9" id="KW-0028">Amino-acid biosynthesis</keyword>
<dbReference type="SUPFAM" id="SSF52242">
    <property type="entry name" value="Cobalamin (vitamin B12)-binding domain"/>
    <property type="match status" value="1"/>
</dbReference>
<feature type="domain" description="Pterin-binding" evidence="22">
    <location>
        <begin position="352"/>
        <end position="596"/>
    </location>
</feature>
<dbReference type="EMBL" id="WPOO01000004">
    <property type="protein sequence ID" value="MVN58267.1"/>
    <property type="molecule type" value="Genomic_DNA"/>
</dbReference>
<dbReference type="GO" id="GO:0008705">
    <property type="term" value="F:methionine synthase activity"/>
    <property type="evidence" value="ECO:0007669"/>
    <property type="project" value="UniProtKB-EC"/>
</dbReference>
<dbReference type="GO" id="GO:0046872">
    <property type="term" value="F:metal ion binding"/>
    <property type="evidence" value="ECO:0007669"/>
    <property type="project" value="UniProtKB-KW"/>
</dbReference>
<accession>A0A7K1T3P9</accession>
<evidence type="ECO:0000259" key="23">
    <source>
        <dbReference type="PROSITE" id="PS51332"/>
    </source>
</evidence>
<keyword evidence="13 19" id="KW-0479">Metal-binding</keyword>
<keyword evidence="14 19" id="KW-0862">Zinc</keyword>
<comment type="function">
    <text evidence="17">Catalyzes the transfer of a methyl group from methyl-cobalamin to homocysteine, yielding enzyme-bound cob(I)alamin and methionine. Subsequently, remethylates the cofactor using methyltetrahydrofolate.</text>
</comment>
<evidence type="ECO:0000256" key="10">
    <source>
        <dbReference type="ARBA" id="ARBA00022628"/>
    </source>
</evidence>
<dbReference type="SMART" id="SM01018">
    <property type="entry name" value="B12-binding_2"/>
    <property type="match status" value="1"/>
</dbReference>
<dbReference type="InterPro" id="IPR050554">
    <property type="entry name" value="Met_Synthase/Corrinoid"/>
</dbReference>
<evidence type="ECO:0000256" key="20">
    <source>
        <dbReference type="SAM" id="MobiDB-lite"/>
    </source>
</evidence>
<dbReference type="SUPFAM" id="SSF51717">
    <property type="entry name" value="Dihydropteroate synthetase-like"/>
    <property type="match status" value="1"/>
</dbReference>
<dbReference type="InterPro" id="IPR006158">
    <property type="entry name" value="Cobalamin-bd"/>
</dbReference>
<dbReference type="Pfam" id="PF02607">
    <property type="entry name" value="B12-binding_2"/>
    <property type="match status" value="1"/>
</dbReference>
<evidence type="ECO:0000256" key="19">
    <source>
        <dbReference type="PROSITE-ProRule" id="PRU00333"/>
    </source>
</evidence>